<evidence type="ECO:0000313" key="2">
    <source>
        <dbReference type="EMBL" id="SVB24449.1"/>
    </source>
</evidence>
<proteinExistence type="predicted"/>
<evidence type="ECO:0000256" key="1">
    <source>
        <dbReference type="SAM" id="MobiDB-lite"/>
    </source>
</evidence>
<protein>
    <submittedName>
        <fullName evidence="2">Uncharacterized protein</fullName>
    </submittedName>
</protein>
<gene>
    <name evidence="2" type="ORF">METZ01_LOCUS177303</name>
</gene>
<reference evidence="2" key="1">
    <citation type="submission" date="2018-05" db="EMBL/GenBank/DDBJ databases">
        <authorList>
            <person name="Lanie J.A."/>
            <person name="Ng W.-L."/>
            <person name="Kazmierczak K.M."/>
            <person name="Andrzejewski T.M."/>
            <person name="Davidsen T.M."/>
            <person name="Wayne K.J."/>
            <person name="Tettelin H."/>
            <person name="Glass J.I."/>
            <person name="Rusch D."/>
            <person name="Podicherti R."/>
            <person name="Tsui H.-C.T."/>
            <person name="Winkler M.E."/>
        </authorList>
    </citation>
    <scope>NUCLEOTIDE SEQUENCE</scope>
</reference>
<accession>A0A382CF53</accession>
<dbReference type="AlphaFoldDB" id="A0A382CF53"/>
<feature type="non-terminal residue" evidence="2">
    <location>
        <position position="24"/>
    </location>
</feature>
<name>A0A382CF53_9ZZZZ</name>
<feature type="non-terminal residue" evidence="2">
    <location>
        <position position="1"/>
    </location>
</feature>
<dbReference type="EMBL" id="UINC01034115">
    <property type="protein sequence ID" value="SVB24449.1"/>
    <property type="molecule type" value="Genomic_DNA"/>
</dbReference>
<feature type="region of interest" description="Disordered" evidence="1">
    <location>
        <begin position="1"/>
        <end position="24"/>
    </location>
</feature>
<sequence>TRHRRRRLPRLRGGPRRRPQARSV</sequence>
<organism evidence="2">
    <name type="scientific">marine metagenome</name>
    <dbReference type="NCBI Taxonomy" id="408172"/>
    <lineage>
        <taxon>unclassified sequences</taxon>
        <taxon>metagenomes</taxon>
        <taxon>ecological metagenomes</taxon>
    </lineage>
</organism>